<protein>
    <submittedName>
        <fullName evidence="1">Uncharacterized protein</fullName>
    </submittedName>
</protein>
<evidence type="ECO:0000313" key="2">
    <source>
        <dbReference type="Proteomes" id="UP000022910"/>
    </source>
</evidence>
<name>A0A015MMC5_RHIIW</name>
<evidence type="ECO:0000313" key="1">
    <source>
        <dbReference type="EMBL" id="EXX67988.1"/>
    </source>
</evidence>
<dbReference type="Proteomes" id="UP000022910">
    <property type="component" value="Unassembled WGS sequence"/>
</dbReference>
<dbReference type="EMBL" id="JEMT01017460">
    <property type="protein sequence ID" value="EXX67988.1"/>
    <property type="molecule type" value="Genomic_DNA"/>
</dbReference>
<gene>
    <name evidence="1" type="ORF">RirG_109220</name>
</gene>
<accession>A0A015MMC5</accession>
<sequence>MGDLYQNLTELRRCFDGGLISDSEYQSLRTLAMNSWTSANLPPQRQPERSFWEKLYDMAVYLKDEFMENIIKPIIERFNRLLVTFRGGDN</sequence>
<reference evidence="1 2" key="1">
    <citation type="submission" date="2014-02" db="EMBL/GenBank/DDBJ databases">
        <title>Single nucleus genome sequencing reveals high similarity among nuclei of an endomycorrhizal fungus.</title>
        <authorList>
            <person name="Lin K."/>
            <person name="Geurts R."/>
            <person name="Zhang Z."/>
            <person name="Limpens E."/>
            <person name="Saunders D.G."/>
            <person name="Mu D."/>
            <person name="Pang E."/>
            <person name="Cao H."/>
            <person name="Cha H."/>
            <person name="Lin T."/>
            <person name="Zhou Q."/>
            <person name="Shang Y."/>
            <person name="Li Y."/>
            <person name="Ivanov S."/>
            <person name="Sharma T."/>
            <person name="Velzen R.V."/>
            <person name="Ruijter N.D."/>
            <person name="Aanen D.K."/>
            <person name="Win J."/>
            <person name="Kamoun S."/>
            <person name="Bisseling T."/>
            <person name="Huang S."/>
        </authorList>
    </citation>
    <scope>NUCLEOTIDE SEQUENCE [LARGE SCALE GENOMIC DNA]</scope>
    <source>
        <strain evidence="2">DAOM197198w</strain>
    </source>
</reference>
<dbReference type="HOGENOM" id="CLU_193196_0_0_1"/>
<comment type="caution">
    <text evidence="1">The sequence shown here is derived from an EMBL/GenBank/DDBJ whole genome shotgun (WGS) entry which is preliminary data.</text>
</comment>
<organism evidence="1 2">
    <name type="scientific">Rhizophagus irregularis (strain DAOM 197198w)</name>
    <name type="common">Glomus intraradices</name>
    <dbReference type="NCBI Taxonomy" id="1432141"/>
    <lineage>
        <taxon>Eukaryota</taxon>
        <taxon>Fungi</taxon>
        <taxon>Fungi incertae sedis</taxon>
        <taxon>Mucoromycota</taxon>
        <taxon>Glomeromycotina</taxon>
        <taxon>Glomeromycetes</taxon>
        <taxon>Glomerales</taxon>
        <taxon>Glomeraceae</taxon>
        <taxon>Rhizophagus</taxon>
    </lineage>
</organism>
<dbReference type="OrthoDB" id="2361654at2759"/>
<proteinExistence type="predicted"/>
<keyword evidence="2" id="KW-1185">Reference proteome</keyword>
<dbReference type="AlphaFoldDB" id="A0A015MMC5"/>